<accession>A0A5J4UX95</accession>
<name>A0A5J4UX95_9EUKA</name>
<proteinExistence type="predicted"/>
<sequence length="81" mass="9355">MSTRNTHSGGVKLRWKKMERVQQGLKNDIMLSFLIFRELLDIQLVQNRILTPKVLAQMQGWAKISGINISQEQGKNKFSNI</sequence>
<organism evidence="1 2">
    <name type="scientific">Streblomastix strix</name>
    <dbReference type="NCBI Taxonomy" id="222440"/>
    <lineage>
        <taxon>Eukaryota</taxon>
        <taxon>Metamonada</taxon>
        <taxon>Preaxostyla</taxon>
        <taxon>Oxymonadida</taxon>
        <taxon>Streblomastigidae</taxon>
        <taxon>Streblomastix</taxon>
    </lineage>
</organism>
<gene>
    <name evidence="1" type="ORF">EZS28_029610</name>
</gene>
<protein>
    <submittedName>
        <fullName evidence="1">Uncharacterized protein</fullName>
    </submittedName>
</protein>
<evidence type="ECO:0000313" key="2">
    <source>
        <dbReference type="Proteomes" id="UP000324800"/>
    </source>
</evidence>
<dbReference type="EMBL" id="SNRW01011659">
    <property type="protein sequence ID" value="KAA6374864.1"/>
    <property type="molecule type" value="Genomic_DNA"/>
</dbReference>
<reference evidence="1 2" key="1">
    <citation type="submission" date="2019-03" db="EMBL/GenBank/DDBJ databases">
        <title>Single cell metagenomics reveals metabolic interactions within the superorganism composed of flagellate Streblomastix strix and complex community of Bacteroidetes bacteria on its surface.</title>
        <authorList>
            <person name="Treitli S.C."/>
            <person name="Kolisko M."/>
            <person name="Husnik F."/>
            <person name="Keeling P."/>
            <person name="Hampl V."/>
        </authorList>
    </citation>
    <scope>NUCLEOTIDE SEQUENCE [LARGE SCALE GENOMIC DNA]</scope>
    <source>
        <strain evidence="1">ST1C</strain>
    </source>
</reference>
<comment type="caution">
    <text evidence="1">The sequence shown here is derived from an EMBL/GenBank/DDBJ whole genome shotgun (WGS) entry which is preliminary data.</text>
</comment>
<dbReference type="AlphaFoldDB" id="A0A5J4UX95"/>
<evidence type="ECO:0000313" key="1">
    <source>
        <dbReference type="EMBL" id="KAA6374864.1"/>
    </source>
</evidence>
<dbReference type="Proteomes" id="UP000324800">
    <property type="component" value="Unassembled WGS sequence"/>
</dbReference>